<feature type="transmembrane region" description="Helical" evidence="3">
    <location>
        <begin position="12"/>
        <end position="31"/>
    </location>
</feature>
<evidence type="ECO:0000256" key="3">
    <source>
        <dbReference type="SAM" id="Phobius"/>
    </source>
</evidence>
<feature type="coiled-coil region" evidence="2">
    <location>
        <begin position="97"/>
        <end position="167"/>
    </location>
</feature>
<dbReference type="AlphaFoldDB" id="A0A1I7GR55"/>
<dbReference type="PANTHER" id="PTHR30469:SF33">
    <property type="entry name" value="SLR1207 PROTEIN"/>
    <property type="match status" value="1"/>
</dbReference>
<dbReference type="Pfam" id="PF25990">
    <property type="entry name" value="Beta-barrel_YknX"/>
    <property type="match status" value="1"/>
</dbReference>
<evidence type="ECO:0000256" key="2">
    <source>
        <dbReference type="SAM" id="Coils"/>
    </source>
</evidence>
<protein>
    <submittedName>
        <fullName evidence="6">HlyD family secretion protein</fullName>
    </submittedName>
</protein>
<dbReference type="Pfam" id="PF25989">
    <property type="entry name" value="YknX_C"/>
    <property type="match status" value="1"/>
</dbReference>
<dbReference type="Gene3D" id="2.40.420.20">
    <property type="match status" value="1"/>
</dbReference>
<dbReference type="Gene3D" id="2.40.50.100">
    <property type="match status" value="1"/>
</dbReference>
<evidence type="ECO:0000259" key="5">
    <source>
        <dbReference type="Pfam" id="PF25990"/>
    </source>
</evidence>
<dbReference type="InterPro" id="IPR006311">
    <property type="entry name" value="TAT_signal"/>
</dbReference>
<dbReference type="STRING" id="392015.SAMN05421543_10312"/>
<dbReference type="InterPro" id="IPR006143">
    <property type="entry name" value="RND_pump_MFP"/>
</dbReference>
<organism evidence="6 7">
    <name type="scientific">Alicyclobacillus macrosporangiidus</name>
    <dbReference type="NCBI Taxonomy" id="392015"/>
    <lineage>
        <taxon>Bacteria</taxon>
        <taxon>Bacillati</taxon>
        <taxon>Bacillota</taxon>
        <taxon>Bacilli</taxon>
        <taxon>Bacillales</taxon>
        <taxon>Alicyclobacillaceae</taxon>
        <taxon>Alicyclobacillus</taxon>
    </lineage>
</organism>
<dbReference type="eggNOG" id="COG0845">
    <property type="taxonomic scope" value="Bacteria"/>
</dbReference>
<dbReference type="InterPro" id="IPR058636">
    <property type="entry name" value="Beta-barrel_YknX"/>
</dbReference>
<dbReference type="GO" id="GO:0015562">
    <property type="term" value="F:efflux transmembrane transporter activity"/>
    <property type="evidence" value="ECO:0007669"/>
    <property type="project" value="TreeGrafter"/>
</dbReference>
<dbReference type="Proteomes" id="UP000183508">
    <property type="component" value="Unassembled WGS sequence"/>
</dbReference>
<gene>
    <name evidence="6" type="ORF">SAMN05421543_10312</name>
</gene>
<dbReference type="Gene3D" id="2.40.30.170">
    <property type="match status" value="1"/>
</dbReference>
<dbReference type="GO" id="GO:1990281">
    <property type="term" value="C:efflux pump complex"/>
    <property type="evidence" value="ECO:0007669"/>
    <property type="project" value="TreeGrafter"/>
</dbReference>
<evidence type="ECO:0000259" key="4">
    <source>
        <dbReference type="Pfam" id="PF25989"/>
    </source>
</evidence>
<dbReference type="SUPFAM" id="SSF111369">
    <property type="entry name" value="HlyD-like secretion proteins"/>
    <property type="match status" value="1"/>
</dbReference>
<evidence type="ECO:0000256" key="1">
    <source>
        <dbReference type="ARBA" id="ARBA00009477"/>
    </source>
</evidence>
<keyword evidence="3" id="KW-0472">Membrane</keyword>
<dbReference type="PANTHER" id="PTHR30469">
    <property type="entry name" value="MULTIDRUG RESISTANCE PROTEIN MDTA"/>
    <property type="match status" value="1"/>
</dbReference>
<evidence type="ECO:0000313" key="6">
    <source>
        <dbReference type="EMBL" id="SFU50918.1"/>
    </source>
</evidence>
<name>A0A1I7GR55_9BACL</name>
<dbReference type="InterPro" id="IPR058637">
    <property type="entry name" value="YknX-like_C"/>
</dbReference>
<sequence>MREAADRRRRRWLWGALALLVVLAVAAVWWWRPRAPHVATAVAERADLQETIFASGTVRPVDRQMVMPTNLTAPIEKVDVHVGDRVKKGQILITLQNEAQAAALQAAKNNLAQAQETLNAALQQQSAAPPGFQGQFTGTVAQARSTVAQAEANLSQAQAAYDATLLRAQMDGTVVLVNPSGIGSDGNPAPVLEVVGDAKQIVTQVSEVDAVHVKKGMAAEVTSEAFPGKTWRVSVQQVGLFATSDTGGGQVEVDLGVPADFPVPLGYQVDVHIISAIHKGVVAIPYPALVQDGQGYAVYVVRDGRAERRPVQLGITTDTRVEVTKGLQPGDVVILNPPAGLAAGSAVRTG</sequence>
<keyword evidence="3" id="KW-0812">Transmembrane</keyword>
<keyword evidence="2" id="KW-0175">Coiled coil</keyword>
<comment type="similarity">
    <text evidence="1">Belongs to the membrane fusion protein (MFP) (TC 8.A.1) family.</text>
</comment>
<dbReference type="NCBIfam" id="TIGR01730">
    <property type="entry name" value="RND_mfp"/>
    <property type="match status" value="1"/>
</dbReference>
<dbReference type="PROSITE" id="PS51318">
    <property type="entry name" value="TAT"/>
    <property type="match status" value="1"/>
</dbReference>
<evidence type="ECO:0000313" key="7">
    <source>
        <dbReference type="Proteomes" id="UP000183508"/>
    </source>
</evidence>
<dbReference type="EMBL" id="FPBV01000003">
    <property type="protein sequence ID" value="SFU50918.1"/>
    <property type="molecule type" value="Genomic_DNA"/>
</dbReference>
<proteinExistence type="inferred from homology"/>
<accession>A0A1I7GR55</accession>
<dbReference type="RefSeq" id="WP_175511434.1">
    <property type="nucleotide sequence ID" value="NZ_FPBV01000003.1"/>
</dbReference>
<feature type="domain" description="YknX-like C-terminal permuted SH3-like" evidence="4">
    <location>
        <begin position="281"/>
        <end position="348"/>
    </location>
</feature>
<keyword evidence="3" id="KW-1133">Transmembrane helix</keyword>
<reference evidence="7" key="1">
    <citation type="submission" date="2016-10" db="EMBL/GenBank/DDBJ databases">
        <authorList>
            <person name="Varghese N."/>
        </authorList>
    </citation>
    <scope>NUCLEOTIDE SEQUENCE [LARGE SCALE GENOMIC DNA]</scope>
    <source>
        <strain evidence="7">DSM 17980</strain>
    </source>
</reference>
<keyword evidence="7" id="KW-1185">Reference proteome</keyword>
<feature type="domain" description="YknX-like beta-barrel" evidence="5">
    <location>
        <begin position="200"/>
        <end position="247"/>
    </location>
</feature>